<dbReference type="Proteomes" id="UP001063166">
    <property type="component" value="Unassembled WGS sequence"/>
</dbReference>
<dbReference type="Gene3D" id="3.80.10.10">
    <property type="entry name" value="Ribonuclease Inhibitor"/>
    <property type="match status" value="1"/>
</dbReference>
<evidence type="ECO:0008006" key="3">
    <source>
        <dbReference type="Google" id="ProtNLM"/>
    </source>
</evidence>
<dbReference type="InterPro" id="IPR032675">
    <property type="entry name" value="LRR_dom_sf"/>
</dbReference>
<sequence>MISLSRRFCRVFYSRAEPTSCRQDESSPPNKVRRVKLEDRPEVYKPLRPNYIHRLPLELLGDVFHFYVHSEGPSDMPSTHSALQEPALTSTLSSPASPFILSRVCWTWRRLSLAMPGLWSSLAVYRPTFSQLEAIQLWLKRSGNSPLYIYIHEPHSQPLADPDERAIDDLLSLLAEHAAQWRHFGLQRCGLSPPLMLHRLPFNSFSRLESVALGFHDQNDDAWAEFYKVPSLRRISWDVSRVELNIVKFAPWWNLTHVKLPRISGMAVDDLLRAMLYCVHLEDLELAMTMPLEPQSRAGNANVITAHPLPADLRRPPNPEPRTLRDVYDRAQFLTSLANLATVHQAPIDLLLPNLRFLKVHARGRDAAPLLDRLTLPALTSLDVLHYMTSSVPSSTTYITELLVRSGSHKLQTLSIYDPDLPEDEILPLLTSPHLHSLRHLELLVSRVTDRTIEILTPAHRPGAPRRLPDLRCLVLPDCVTSDRLLSTMVISRQPVLKTMKFSVAADTPLKEDVAILRELARQSSFCLSVI</sequence>
<dbReference type="EMBL" id="BRPK01000002">
    <property type="protein sequence ID" value="GLB35562.1"/>
    <property type="molecule type" value="Genomic_DNA"/>
</dbReference>
<dbReference type="OrthoDB" id="3217549at2759"/>
<gene>
    <name evidence="1" type="ORF">LshimejAT787_0211270</name>
</gene>
<comment type="caution">
    <text evidence="1">The sequence shown here is derived from an EMBL/GenBank/DDBJ whole genome shotgun (WGS) entry which is preliminary data.</text>
</comment>
<protein>
    <recommendedName>
        <fullName evidence="3">F-box domain-containing protein</fullName>
    </recommendedName>
</protein>
<organism evidence="1 2">
    <name type="scientific">Lyophyllum shimeji</name>
    <name type="common">Hon-shimeji</name>
    <name type="synonym">Tricholoma shimeji</name>
    <dbReference type="NCBI Taxonomy" id="47721"/>
    <lineage>
        <taxon>Eukaryota</taxon>
        <taxon>Fungi</taxon>
        <taxon>Dikarya</taxon>
        <taxon>Basidiomycota</taxon>
        <taxon>Agaricomycotina</taxon>
        <taxon>Agaricomycetes</taxon>
        <taxon>Agaricomycetidae</taxon>
        <taxon>Agaricales</taxon>
        <taxon>Tricholomatineae</taxon>
        <taxon>Lyophyllaceae</taxon>
        <taxon>Lyophyllum</taxon>
    </lineage>
</organism>
<evidence type="ECO:0000313" key="2">
    <source>
        <dbReference type="Proteomes" id="UP001063166"/>
    </source>
</evidence>
<dbReference type="AlphaFoldDB" id="A0A9P3UJL4"/>
<keyword evidence="2" id="KW-1185">Reference proteome</keyword>
<proteinExistence type="predicted"/>
<accession>A0A9P3UJL4</accession>
<evidence type="ECO:0000313" key="1">
    <source>
        <dbReference type="EMBL" id="GLB35562.1"/>
    </source>
</evidence>
<dbReference type="SUPFAM" id="SSF52047">
    <property type="entry name" value="RNI-like"/>
    <property type="match status" value="1"/>
</dbReference>
<reference evidence="1" key="1">
    <citation type="submission" date="2022-07" db="EMBL/GenBank/DDBJ databases">
        <title>The genome of Lyophyllum shimeji provides insight into the initial evolution of ectomycorrhizal fungal genome.</title>
        <authorList>
            <person name="Kobayashi Y."/>
            <person name="Shibata T."/>
            <person name="Hirakawa H."/>
            <person name="Shigenobu S."/>
            <person name="Nishiyama T."/>
            <person name="Yamada A."/>
            <person name="Hasebe M."/>
            <person name="Kawaguchi M."/>
        </authorList>
    </citation>
    <scope>NUCLEOTIDE SEQUENCE</scope>
    <source>
        <strain evidence="1">AT787</strain>
    </source>
</reference>
<name>A0A9P3UJL4_LYOSH</name>